<accession>A0ABU4S2M9</accession>
<proteinExistence type="predicted"/>
<dbReference type="Proteomes" id="UP001273505">
    <property type="component" value="Unassembled WGS sequence"/>
</dbReference>
<keyword evidence="1" id="KW-0472">Membrane</keyword>
<comment type="caution">
    <text evidence="2">The sequence shown here is derived from an EMBL/GenBank/DDBJ whole genome shotgun (WGS) entry which is preliminary data.</text>
</comment>
<sequence>MEYAIIVMVLTILSIMVWRKFGISNALFYVFGAVSITAVVFALIAYDRYVIGKENEERQQNNNLSSEESRVNESDYFIFIGEPISIEETYNENNESAIIYNDRFDVVYKVLQPVWGNYDNKKIAFSVYDHYGWPVFLARKYSLIFVRKNEDGWIHEKYQFYPVNPTSDGKWAYCGDPTPSNWQGTPVVMSDIKFSPPVVESISQFTESYISRNYSPSIWGREGDFVNCKSGVYPEELIRLKMEGVLKARGLF</sequence>
<protein>
    <submittedName>
        <fullName evidence="2">Uncharacterized protein</fullName>
    </submittedName>
</protein>
<evidence type="ECO:0000313" key="2">
    <source>
        <dbReference type="EMBL" id="MDX6850727.1"/>
    </source>
</evidence>
<dbReference type="EMBL" id="JAXAFO010000030">
    <property type="protein sequence ID" value="MDX6850727.1"/>
    <property type="molecule type" value="Genomic_DNA"/>
</dbReference>
<keyword evidence="1" id="KW-1133">Transmembrane helix</keyword>
<evidence type="ECO:0000256" key="1">
    <source>
        <dbReference type="SAM" id="Phobius"/>
    </source>
</evidence>
<dbReference type="RefSeq" id="WP_302720700.1">
    <property type="nucleotide sequence ID" value="NZ_JAULRU010000172.1"/>
</dbReference>
<feature type="transmembrane region" description="Helical" evidence="1">
    <location>
        <begin position="27"/>
        <end position="46"/>
    </location>
</feature>
<reference evidence="2 3" key="1">
    <citation type="submission" date="2023-11" db="EMBL/GenBank/DDBJ databases">
        <title>Gilvimarinus fulvus sp. nov., isolated from the surface of Kelp.</title>
        <authorList>
            <person name="Sun Y.Y."/>
            <person name="Gong Y."/>
            <person name="Du Z.J."/>
        </authorList>
    </citation>
    <scope>NUCLEOTIDE SEQUENCE [LARGE SCALE GENOMIC DNA]</scope>
    <source>
        <strain evidence="2 3">SDUM040013</strain>
    </source>
</reference>
<organism evidence="2 3">
    <name type="scientific">Gilvimarinus gilvus</name>
    <dbReference type="NCBI Taxonomy" id="3058038"/>
    <lineage>
        <taxon>Bacteria</taxon>
        <taxon>Pseudomonadati</taxon>
        <taxon>Pseudomonadota</taxon>
        <taxon>Gammaproteobacteria</taxon>
        <taxon>Cellvibrionales</taxon>
        <taxon>Cellvibrionaceae</taxon>
        <taxon>Gilvimarinus</taxon>
    </lineage>
</organism>
<keyword evidence="1" id="KW-0812">Transmembrane</keyword>
<gene>
    <name evidence="2" type="ORF">SCD92_15240</name>
</gene>
<evidence type="ECO:0000313" key="3">
    <source>
        <dbReference type="Proteomes" id="UP001273505"/>
    </source>
</evidence>
<keyword evidence="3" id="KW-1185">Reference proteome</keyword>
<name>A0ABU4S2M9_9GAMM</name>